<dbReference type="EMBL" id="CM043785">
    <property type="protein sequence ID" value="KAI4832226.1"/>
    <property type="molecule type" value="Genomic_DNA"/>
</dbReference>
<name>A0ACB9XYW3_CHAAC</name>
<evidence type="ECO:0000313" key="2">
    <source>
        <dbReference type="Proteomes" id="UP001057452"/>
    </source>
</evidence>
<keyword evidence="2" id="KW-1185">Reference proteome</keyword>
<proteinExistence type="predicted"/>
<evidence type="ECO:0000313" key="1">
    <source>
        <dbReference type="EMBL" id="KAI4832226.1"/>
    </source>
</evidence>
<sequence length="146" mass="15673">MLLGPSGVAWNKASCKNQPAGSRRDNSPGKETEFNGSFFALLERGDANASNLNRWSAWILTVRLRTILCRWDRGVLTQGNGDSPADSEGHELVLLPAVGTLDRRRAAPGSAAHRQNLHCPGFPGAALTTLTCSGRVIIIISDLPLQ</sequence>
<comment type="caution">
    <text evidence="1">The sequence shown here is derived from an EMBL/GenBank/DDBJ whole genome shotgun (WGS) entry which is preliminary data.</text>
</comment>
<organism evidence="1 2">
    <name type="scientific">Chaenocephalus aceratus</name>
    <name type="common">Blackfin icefish</name>
    <name type="synonym">Chaenichthys aceratus</name>
    <dbReference type="NCBI Taxonomy" id="36190"/>
    <lineage>
        <taxon>Eukaryota</taxon>
        <taxon>Metazoa</taxon>
        <taxon>Chordata</taxon>
        <taxon>Craniata</taxon>
        <taxon>Vertebrata</taxon>
        <taxon>Euteleostomi</taxon>
        <taxon>Actinopterygii</taxon>
        <taxon>Neopterygii</taxon>
        <taxon>Teleostei</taxon>
        <taxon>Neoteleostei</taxon>
        <taxon>Acanthomorphata</taxon>
        <taxon>Eupercaria</taxon>
        <taxon>Perciformes</taxon>
        <taxon>Notothenioidei</taxon>
        <taxon>Channichthyidae</taxon>
        <taxon>Chaenocephalus</taxon>
    </lineage>
</organism>
<dbReference type="Proteomes" id="UP001057452">
    <property type="component" value="Chromosome 1"/>
</dbReference>
<protein>
    <submittedName>
        <fullName evidence="1">Uncharacterized protein</fullName>
    </submittedName>
</protein>
<reference evidence="1" key="1">
    <citation type="submission" date="2022-05" db="EMBL/GenBank/DDBJ databases">
        <title>Chromosome-level genome of Chaenocephalus aceratus.</title>
        <authorList>
            <person name="Park H."/>
        </authorList>
    </citation>
    <scope>NUCLEOTIDE SEQUENCE</scope>
    <source>
        <strain evidence="1">KU_202001</strain>
    </source>
</reference>
<accession>A0ACB9XYW3</accession>
<gene>
    <name evidence="1" type="ORF">KUCAC02_015200</name>
</gene>